<organism evidence="9 10">
    <name type="scientific">Phocaeicola sartorii</name>
    <dbReference type="NCBI Taxonomy" id="671267"/>
    <lineage>
        <taxon>Bacteria</taxon>
        <taxon>Pseudomonadati</taxon>
        <taxon>Bacteroidota</taxon>
        <taxon>Bacteroidia</taxon>
        <taxon>Bacteroidales</taxon>
        <taxon>Bacteroidaceae</taxon>
        <taxon>Phocaeicola</taxon>
    </lineage>
</organism>
<sequence>MMKEKAKKYLSVAIDWLLYLSVAFLCVSAVWLLSQVFLFSSFSVPTDSMTPAIVPGDCVLVNKVLRGGRIFNLNDAFDHKPLEITRLRGTGKFRRNEVLVFNFPYPERWDSIGFDVMRYYVKRCIALPGDTVEIRNAHYRVRGYRGELGNIDSQNSLARYMRSERNREEMIKGGSFKAYPLDSVTGWTVQEFGPLYLPARGDTVRLDRHHYAVYRNLIEWEQRKKLTACDGRFYLGGSEINHYVFTHDYYFMGGDNCYNSQDSRYWGLLAEEYIVGKATRIWTSKNRVTDEICWDRVLKKIK</sequence>
<dbReference type="EC" id="3.4.21.89" evidence="3 7"/>
<keyword evidence="7" id="KW-0472">Membrane</keyword>
<evidence type="ECO:0000313" key="9">
    <source>
        <dbReference type="EMBL" id="TGY70728.1"/>
    </source>
</evidence>
<dbReference type="EMBL" id="SRYJ01000016">
    <property type="protein sequence ID" value="TGY70728.1"/>
    <property type="molecule type" value="Genomic_DNA"/>
</dbReference>
<dbReference type="NCBIfam" id="TIGR02227">
    <property type="entry name" value="sigpep_I_bact"/>
    <property type="match status" value="1"/>
</dbReference>
<feature type="domain" description="Peptidase S26" evidence="8">
    <location>
        <begin position="22"/>
        <end position="282"/>
    </location>
</feature>
<proteinExistence type="inferred from homology"/>
<dbReference type="PANTHER" id="PTHR43390:SF1">
    <property type="entry name" value="CHLOROPLAST PROCESSING PEPTIDASE"/>
    <property type="match status" value="1"/>
</dbReference>
<evidence type="ECO:0000256" key="4">
    <source>
        <dbReference type="ARBA" id="ARBA00019232"/>
    </source>
</evidence>
<evidence type="ECO:0000256" key="5">
    <source>
        <dbReference type="ARBA" id="ARBA00022801"/>
    </source>
</evidence>
<accession>A0A4S2FNX9</accession>
<dbReference type="InterPro" id="IPR036286">
    <property type="entry name" value="LexA/Signal_pep-like_sf"/>
</dbReference>
<dbReference type="Proteomes" id="UP000310760">
    <property type="component" value="Unassembled WGS sequence"/>
</dbReference>
<dbReference type="RefSeq" id="WP_135951306.1">
    <property type="nucleotide sequence ID" value="NZ_CAOOJZ010000086.1"/>
</dbReference>
<name>A0A4S2FNX9_9BACT</name>
<dbReference type="InterPro" id="IPR019533">
    <property type="entry name" value="Peptidase_S26"/>
</dbReference>
<feature type="transmembrane region" description="Helical" evidence="7">
    <location>
        <begin position="12"/>
        <end position="33"/>
    </location>
</feature>
<evidence type="ECO:0000256" key="1">
    <source>
        <dbReference type="ARBA" id="ARBA00000677"/>
    </source>
</evidence>
<comment type="caution">
    <text evidence="9">The sequence shown here is derived from an EMBL/GenBank/DDBJ whole genome shotgun (WGS) entry which is preliminary data.</text>
</comment>
<feature type="active site" evidence="6">
    <location>
        <position position="122"/>
    </location>
</feature>
<evidence type="ECO:0000256" key="2">
    <source>
        <dbReference type="ARBA" id="ARBA00009370"/>
    </source>
</evidence>
<comment type="catalytic activity">
    <reaction evidence="1 7">
        <text>Cleavage of hydrophobic, N-terminal signal or leader sequences from secreted and periplasmic proteins.</text>
        <dbReference type="EC" id="3.4.21.89"/>
    </reaction>
</comment>
<dbReference type="AlphaFoldDB" id="A0A4S2FNX9"/>
<evidence type="ECO:0000256" key="6">
    <source>
        <dbReference type="PIRSR" id="PIRSR600223-1"/>
    </source>
</evidence>
<dbReference type="Gene3D" id="2.10.109.10">
    <property type="entry name" value="Umud Fragment, subunit A"/>
    <property type="match status" value="1"/>
</dbReference>
<dbReference type="GO" id="GO:0004252">
    <property type="term" value="F:serine-type endopeptidase activity"/>
    <property type="evidence" value="ECO:0007669"/>
    <property type="project" value="InterPro"/>
</dbReference>
<keyword evidence="7" id="KW-0812">Transmembrane</keyword>
<feature type="active site" evidence="6">
    <location>
        <position position="48"/>
    </location>
</feature>
<dbReference type="PANTHER" id="PTHR43390">
    <property type="entry name" value="SIGNAL PEPTIDASE I"/>
    <property type="match status" value="1"/>
</dbReference>
<dbReference type="SUPFAM" id="SSF51306">
    <property type="entry name" value="LexA/Signal peptidase"/>
    <property type="match status" value="1"/>
</dbReference>
<reference evidence="9 10" key="1">
    <citation type="submission" date="2019-04" db="EMBL/GenBank/DDBJ databases">
        <title>Microbes associate with the intestines of laboratory mice.</title>
        <authorList>
            <person name="Navarre W."/>
            <person name="Wong E."/>
            <person name="Huang K."/>
            <person name="Tropini C."/>
            <person name="Ng K."/>
            <person name="Yu B."/>
        </authorList>
    </citation>
    <scope>NUCLEOTIDE SEQUENCE [LARGE SCALE GENOMIC DNA]</scope>
    <source>
        <strain evidence="9 10">NM22_B1</strain>
    </source>
</reference>
<dbReference type="GO" id="GO:0006465">
    <property type="term" value="P:signal peptide processing"/>
    <property type="evidence" value="ECO:0007669"/>
    <property type="project" value="InterPro"/>
</dbReference>
<dbReference type="GO" id="GO:0009003">
    <property type="term" value="F:signal peptidase activity"/>
    <property type="evidence" value="ECO:0007669"/>
    <property type="project" value="UniProtKB-EC"/>
</dbReference>
<keyword evidence="7" id="KW-1133">Transmembrane helix</keyword>
<dbReference type="PRINTS" id="PR00727">
    <property type="entry name" value="LEADERPTASE"/>
</dbReference>
<keyword evidence="5 7" id="KW-0378">Hydrolase</keyword>
<dbReference type="Pfam" id="PF10502">
    <property type="entry name" value="Peptidase_S26"/>
    <property type="match status" value="1"/>
</dbReference>
<dbReference type="InterPro" id="IPR019758">
    <property type="entry name" value="Pept_S26A_signal_pept_1_CS"/>
</dbReference>
<dbReference type="PROSITE" id="PS00761">
    <property type="entry name" value="SPASE_I_3"/>
    <property type="match status" value="1"/>
</dbReference>
<evidence type="ECO:0000256" key="7">
    <source>
        <dbReference type="RuleBase" id="RU362042"/>
    </source>
</evidence>
<dbReference type="CDD" id="cd06530">
    <property type="entry name" value="S26_SPase_I"/>
    <property type="match status" value="2"/>
</dbReference>
<evidence type="ECO:0000256" key="3">
    <source>
        <dbReference type="ARBA" id="ARBA00013208"/>
    </source>
</evidence>
<dbReference type="GO" id="GO:0016020">
    <property type="term" value="C:membrane"/>
    <property type="evidence" value="ECO:0007669"/>
    <property type="project" value="UniProtKB-SubCell"/>
</dbReference>
<comment type="similarity">
    <text evidence="2 7">Belongs to the peptidase S26 family.</text>
</comment>
<gene>
    <name evidence="9" type="primary">lepB</name>
    <name evidence="9" type="ORF">E5339_08525</name>
</gene>
<protein>
    <recommendedName>
        <fullName evidence="4 7">Signal peptidase I</fullName>
        <ecNumber evidence="3 7">3.4.21.89</ecNumber>
    </recommendedName>
</protein>
<comment type="subcellular location">
    <subcellularLocation>
        <location evidence="7">Membrane</location>
        <topology evidence="7">Single-pass type II membrane protein</topology>
    </subcellularLocation>
</comment>
<dbReference type="InterPro" id="IPR000223">
    <property type="entry name" value="Pept_S26A_signal_pept_1"/>
</dbReference>
<evidence type="ECO:0000259" key="8">
    <source>
        <dbReference type="Pfam" id="PF10502"/>
    </source>
</evidence>
<keyword evidence="7" id="KW-0645">Protease</keyword>
<evidence type="ECO:0000313" key="10">
    <source>
        <dbReference type="Proteomes" id="UP000310760"/>
    </source>
</evidence>